<evidence type="ECO:0000313" key="2">
    <source>
        <dbReference type="Proteomes" id="UP000735302"/>
    </source>
</evidence>
<reference evidence="1 2" key="1">
    <citation type="journal article" date="2021" name="Elife">
        <title>Chloroplast acquisition without the gene transfer in kleptoplastic sea slugs, Plakobranchus ocellatus.</title>
        <authorList>
            <person name="Maeda T."/>
            <person name="Takahashi S."/>
            <person name="Yoshida T."/>
            <person name="Shimamura S."/>
            <person name="Takaki Y."/>
            <person name="Nagai Y."/>
            <person name="Toyoda A."/>
            <person name="Suzuki Y."/>
            <person name="Arimoto A."/>
            <person name="Ishii H."/>
            <person name="Satoh N."/>
            <person name="Nishiyama T."/>
            <person name="Hasebe M."/>
            <person name="Maruyama T."/>
            <person name="Minagawa J."/>
            <person name="Obokata J."/>
            <person name="Shigenobu S."/>
        </authorList>
    </citation>
    <scope>NUCLEOTIDE SEQUENCE [LARGE SCALE GENOMIC DNA]</scope>
</reference>
<gene>
    <name evidence="1" type="ORF">PoB_006078100</name>
</gene>
<name>A0AAV4CR54_9GAST</name>
<comment type="caution">
    <text evidence="1">The sequence shown here is derived from an EMBL/GenBank/DDBJ whole genome shotgun (WGS) entry which is preliminary data.</text>
</comment>
<sequence>MRFPFKEINFVLKSSRFTSVEFFNPAKLMFPTSYTRAWYFEKLTPRGPAEEVTLSASQLARDESRAP</sequence>
<dbReference type="EMBL" id="BLXT01006878">
    <property type="protein sequence ID" value="GFO34276.1"/>
    <property type="molecule type" value="Genomic_DNA"/>
</dbReference>
<proteinExistence type="predicted"/>
<dbReference type="Proteomes" id="UP000735302">
    <property type="component" value="Unassembled WGS sequence"/>
</dbReference>
<accession>A0AAV4CR54</accession>
<protein>
    <submittedName>
        <fullName evidence="1">Uncharacterized protein</fullName>
    </submittedName>
</protein>
<dbReference type="AlphaFoldDB" id="A0AAV4CR54"/>
<organism evidence="1 2">
    <name type="scientific">Plakobranchus ocellatus</name>
    <dbReference type="NCBI Taxonomy" id="259542"/>
    <lineage>
        <taxon>Eukaryota</taxon>
        <taxon>Metazoa</taxon>
        <taxon>Spiralia</taxon>
        <taxon>Lophotrochozoa</taxon>
        <taxon>Mollusca</taxon>
        <taxon>Gastropoda</taxon>
        <taxon>Heterobranchia</taxon>
        <taxon>Euthyneura</taxon>
        <taxon>Panpulmonata</taxon>
        <taxon>Sacoglossa</taxon>
        <taxon>Placobranchoidea</taxon>
        <taxon>Plakobranchidae</taxon>
        <taxon>Plakobranchus</taxon>
    </lineage>
</organism>
<evidence type="ECO:0000313" key="1">
    <source>
        <dbReference type="EMBL" id="GFO34276.1"/>
    </source>
</evidence>
<keyword evidence="2" id="KW-1185">Reference proteome</keyword>